<proteinExistence type="predicted"/>
<evidence type="ECO:0000313" key="2">
    <source>
        <dbReference type="Proteomes" id="UP000814128"/>
    </source>
</evidence>
<gene>
    <name evidence="1" type="ORF">K488DRAFT_89433</name>
</gene>
<reference evidence="1" key="1">
    <citation type="submission" date="2021-02" db="EMBL/GenBank/DDBJ databases">
        <authorList>
            <consortium name="DOE Joint Genome Institute"/>
            <person name="Ahrendt S."/>
            <person name="Looney B.P."/>
            <person name="Miyauchi S."/>
            <person name="Morin E."/>
            <person name="Drula E."/>
            <person name="Courty P.E."/>
            <person name="Chicoki N."/>
            <person name="Fauchery L."/>
            <person name="Kohler A."/>
            <person name="Kuo A."/>
            <person name="Labutti K."/>
            <person name="Pangilinan J."/>
            <person name="Lipzen A."/>
            <person name="Riley R."/>
            <person name="Andreopoulos W."/>
            <person name="He G."/>
            <person name="Johnson J."/>
            <person name="Barry K.W."/>
            <person name="Grigoriev I.V."/>
            <person name="Nagy L."/>
            <person name="Hibbett D."/>
            <person name="Henrissat B."/>
            <person name="Matheny P.B."/>
            <person name="Labbe J."/>
            <person name="Martin F."/>
        </authorList>
    </citation>
    <scope>NUCLEOTIDE SEQUENCE</scope>
    <source>
        <strain evidence="1">EC-137</strain>
    </source>
</reference>
<dbReference type="Proteomes" id="UP000814128">
    <property type="component" value="Unassembled WGS sequence"/>
</dbReference>
<name>A0ACB8QAC5_9AGAM</name>
<dbReference type="EMBL" id="MU273726">
    <property type="protein sequence ID" value="KAI0028751.1"/>
    <property type="molecule type" value="Genomic_DNA"/>
</dbReference>
<sequence length="465" mass="50622">MNFWDTPIGTDEAVSTPPTTGHERQQSLNEEVTEVMGQLNRFWDGFRKQSQDALLAARKDLGQYATQAQQYASQAGKELEKEFSKLGIVNQSSSSPQIRETPGADGEASTSGSASLSSSSTLPDPSDTPTSPTTSSNLFARLQDSLPPDLVNTLQSHLPESIRHAPERLDLTQLRSTLQRVRLQDATARGEELLKSAGDFLRDAVRVVPPPTEEESAGLSSRPKGKAPMRDGAIGTRKDALFRALRSNAAILRIDPAAEKSSEAMFKTWEEKQVAASDGGILGATWQTKIDAELKDAGESLSALREELVPSTLTEEAFWTRYFFRVFQIEQEEERRKALLAGMFFTSHSRTALGLTWNPTAGSSQTEDDFSWEDEEEDTTSPTDTLRDRAAPSSADRKTLNTFKANSLAPTPGTSSPSQSEGSYDIVSGHVSNASESAPTPQPTVKTSQKGTGAVEDESEDSDWE</sequence>
<evidence type="ECO:0000313" key="1">
    <source>
        <dbReference type="EMBL" id="KAI0028751.1"/>
    </source>
</evidence>
<keyword evidence="2" id="KW-1185">Reference proteome</keyword>
<organism evidence="1 2">
    <name type="scientific">Vararia minispora EC-137</name>
    <dbReference type="NCBI Taxonomy" id="1314806"/>
    <lineage>
        <taxon>Eukaryota</taxon>
        <taxon>Fungi</taxon>
        <taxon>Dikarya</taxon>
        <taxon>Basidiomycota</taxon>
        <taxon>Agaricomycotina</taxon>
        <taxon>Agaricomycetes</taxon>
        <taxon>Russulales</taxon>
        <taxon>Lachnocladiaceae</taxon>
        <taxon>Vararia</taxon>
    </lineage>
</organism>
<reference evidence="1" key="2">
    <citation type="journal article" date="2022" name="New Phytol.">
        <title>Evolutionary transition to the ectomycorrhizal habit in the genomes of a hyperdiverse lineage of mushroom-forming fungi.</title>
        <authorList>
            <person name="Looney B."/>
            <person name="Miyauchi S."/>
            <person name="Morin E."/>
            <person name="Drula E."/>
            <person name="Courty P.E."/>
            <person name="Kohler A."/>
            <person name="Kuo A."/>
            <person name="LaButti K."/>
            <person name="Pangilinan J."/>
            <person name="Lipzen A."/>
            <person name="Riley R."/>
            <person name="Andreopoulos W."/>
            <person name="He G."/>
            <person name="Johnson J."/>
            <person name="Nolan M."/>
            <person name="Tritt A."/>
            <person name="Barry K.W."/>
            <person name="Grigoriev I.V."/>
            <person name="Nagy L.G."/>
            <person name="Hibbett D."/>
            <person name="Henrissat B."/>
            <person name="Matheny P.B."/>
            <person name="Labbe J."/>
            <person name="Martin F.M."/>
        </authorList>
    </citation>
    <scope>NUCLEOTIDE SEQUENCE</scope>
    <source>
        <strain evidence="1">EC-137</strain>
    </source>
</reference>
<protein>
    <submittedName>
        <fullName evidence="1">Uncharacterized protein</fullName>
    </submittedName>
</protein>
<comment type="caution">
    <text evidence="1">The sequence shown here is derived from an EMBL/GenBank/DDBJ whole genome shotgun (WGS) entry which is preliminary data.</text>
</comment>
<accession>A0ACB8QAC5</accession>